<reference evidence="1" key="2">
    <citation type="journal article" date="2015" name="Fish Shellfish Immunol.">
        <title>Early steps in the European eel (Anguilla anguilla)-Vibrio vulnificus interaction in the gills: Role of the RtxA13 toxin.</title>
        <authorList>
            <person name="Callol A."/>
            <person name="Pajuelo D."/>
            <person name="Ebbesson L."/>
            <person name="Teles M."/>
            <person name="MacKenzie S."/>
            <person name="Amaro C."/>
        </authorList>
    </citation>
    <scope>NUCLEOTIDE SEQUENCE</scope>
</reference>
<organism evidence="1">
    <name type="scientific">Anguilla anguilla</name>
    <name type="common">European freshwater eel</name>
    <name type="synonym">Muraena anguilla</name>
    <dbReference type="NCBI Taxonomy" id="7936"/>
    <lineage>
        <taxon>Eukaryota</taxon>
        <taxon>Metazoa</taxon>
        <taxon>Chordata</taxon>
        <taxon>Craniata</taxon>
        <taxon>Vertebrata</taxon>
        <taxon>Euteleostomi</taxon>
        <taxon>Actinopterygii</taxon>
        <taxon>Neopterygii</taxon>
        <taxon>Teleostei</taxon>
        <taxon>Anguilliformes</taxon>
        <taxon>Anguillidae</taxon>
        <taxon>Anguilla</taxon>
    </lineage>
</organism>
<sequence>MGCGVRVLPPPT</sequence>
<dbReference type="EMBL" id="GBXM01044039">
    <property type="protein sequence ID" value="JAH64538.1"/>
    <property type="molecule type" value="Transcribed_RNA"/>
</dbReference>
<evidence type="ECO:0000313" key="1">
    <source>
        <dbReference type="EMBL" id="JAH64538.1"/>
    </source>
</evidence>
<protein>
    <submittedName>
        <fullName evidence="1">Uncharacterized protein</fullName>
    </submittedName>
</protein>
<accession>A0A0E9UHR3</accession>
<proteinExistence type="predicted"/>
<name>A0A0E9UHR3_ANGAN</name>
<reference evidence="1" key="1">
    <citation type="submission" date="2014-11" db="EMBL/GenBank/DDBJ databases">
        <authorList>
            <person name="Amaro Gonzalez C."/>
        </authorList>
    </citation>
    <scope>NUCLEOTIDE SEQUENCE</scope>
</reference>